<dbReference type="AlphaFoldDB" id="A0A448L6J2"/>
<reference evidence="1 2" key="1">
    <citation type="submission" date="2018-12" db="EMBL/GenBank/DDBJ databases">
        <authorList>
            <consortium name="Pathogen Informatics"/>
        </authorList>
    </citation>
    <scope>NUCLEOTIDE SEQUENCE [LARGE SCALE GENOMIC DNA]</scope>
    <source>
        <strain evidence="1 2">NCTC13071</strain>
    </source>
</reference>
<gene>
    <name evidence="1" type="ORF">NCTC13071_01603</name>
</gene>
<evidence type="ECO:0000313" key="1">
    <source>
        <dbReference type="EMBL" id="VEH15599.1"/>
    </source>
</evidence>
<sequence length="49" mass="5476">MTKLLKKDERTDGVTLDFPNLTIINKNRFPILFSHLGFILCLSTVPASG</sequence>
<name>A0A448L6J2_9BACT</name>
<dbReference type="KEGG" id="poc:NCTC13071_01603"/>
<organism evidence="1 2">
    <name type="scientific">Segatella oris</name>
    <dbReference type="NCBI Taxonomy" id="28135"/>
    <lineage>
        <taxon>Bacteria</taxon>
        <taxon>Pseudomonadati</taxon>
        <taxon>Bacteroidota</taxon>
        <taxon>Bacteroidia</taxon>
        <taxon>Bacteroidales</taxon>
        <taxon>Prevotellaceae</taxon>
        <taxon>Segatella</taxon>
    </lineage>
</organism>
<proteinExistence type="predicted"/>
<protein>
    <submittedName>
        <fullName evidence="1">Uncharacterized protein</fullName>
    </submittedName>
</protein>
<evidence type="ECO:0000313" key="2">
    <source>
        <dbReference type="Proteomes" id="UP000274578"/>
    </source>
</evidence>
<dbReference type="Proteomes" id="UP000274578">
    <property type="component" value="Chromosome 1"/>
</dbReference>
<dbReference type="EMBL" id="LR134384">
    <property type="protein sequence ID" value="VEH15599.1"/>
    <property type="molecule type" value="Genomic_DNA"/>
</dbReference>
<accession>A0A448L6J2</accession>